<keyword evidence="9" id="KW-0233">DNA recombination</keyword>
<dbReference type="InterPro" id="IPR031657">
    <property type="entry name" value="REPA_OB_2"/>
</dbReference>
<dbReference type="SUPFAM" id="SSF50249">
    <property type="entry name" value="Nucleic acid-binding proteins"/>
    <property type="match status" value="4"/>
</dbReference>
<keyword evidence="19" id="KW-1185">Reference proteome</keyword>
<dbReference type="NCBIfam" id="TIGR00617">
    <property type="entry name" value="rpa1"/>
    <property type="match status" value="1"/>
</dbReference>
<dbReference type="EMBL" id="JABFUD020000018">
    <property type="protein sequence ID" value="KAI5066239.1"/>
    <property type="molecule type" value="Genomic_DNA"/>
</dbReference>
<name>A0A9D4UF92_ADICA</name>
<dbReference type="CDD" id="cd04474">
    <property type="entry name" value="RPA1_DBD_A"/>
    <property type="match status" value="1"/>
</dbReference>
<dbReference type="InterPro" id="IPR013955">
    <property type="entry name" value="Rep_factor-A_C"/>
</dbReference>
<dbReference type="Proteomes" id="UP000886520">
    <property type="component" value="Chromosome 18"/>
</dbReference>
<dbReference type="GO" id="GO:0006260">
    <property type="term" value="P:DNA replication"/>
    <property type="evidence" value="ECO:0007669"/>
    <property type="project" value="UniProtKB-KW"/>
</dbReference>
<feature type="domain" description="Replication protein A OB" evidence="17">
    <location>
        <begin position="402"/>
        <end position="505"/>
    </location>
</feature>
<comment type="caution">
    <text evidence="18">The sequence shown here is derived from an EMBL/GenBank/DDBJ whole genome shotgun (WGS) entry which is preliminary data.</text>
</comment>
<feature type="region of interest" description="Disordered" evidence="13">
    <location>
        <begin position="171"/>
        <end position="221"/>
    </location>
</feature>
<dbReference type="Pfam" id="PF04057">
    <property type="entry name" value="Rep-A_N"/>
    <property type="match status" value="1"/>
</dbReference>
<dbReference type="GO" id="GO:0000724">
    <property type="term" value="P:double-strand break repair via homologous recombination"/>
    <property type="evidence" value="ECO:0007669"/>
    <property type="project" value="TreeGrafter"/>
</dbReference>
<dbReference type="GO" id="GO:0043047">
    <property type="term" value="F:single-stranded telomeric DNA binding"/>
    <property type="evidence" value="ECO:0007669"/>
    <property type="project" value="TreeGrafter"/>
</dbReference>
<protein>
    <recommendedName>
        <fullName evidence="12">Replication protein A subunit</fullName>
    </recommendedName>
</protein>
<dbReference type="InterPro" id="IPR047192">
    <property type="entry name" value="Euk_RPA1_DBD_C"/>
</dbReference>
<dbReference type="AlphaFoldDB" id="A0A9D4UF92"/>
<evidence type="ECO:0000259" key="16">
    <source>
        <dbReference type="Pfam" id="PF08646"/>
    </source>
</evidence>
<dbReference type="PANTHER" id="PTHR23273:SF4">
    <property type="entry name" value="REPLICATION PROTEIN A OB DOMAIN-CONTAINING PROTEIN"/>
    <property type="match status" value="1"/>
</dbReference>
<dbReference type="Pfam" id="PF16900">
    <property type="entry name" value="REPA_OB_2"/>
    <property type="match status" value="1"/>
</dbReference>
<comment type="subunit">
    <text evidence="12">Heterotrimer of RPA1, RPA2 and RPA3 (canonical replication protein A complex).</text>
</comment>
<comment type="subcellular location">
    <subcellularLocation>
        <location evidence="1 12">Nucleus</location>
    </subcellularLocation>
</comment>
<dbReference type="Gene3D" id="2.40.50.140">
    <property type="entry name" value="Nucleic acid-binding proteins"/>
    <property type="match status" value="4"/>
</dbReference>
<evidence type="ECO:0000256" key="11">
    <source>
        <dbReference type="ARBA" id="ARBA00023242"/>
    </source>
</evidence>
<dbReference type="InterPro" id="IPR004591">
    <property type="entry name" value="Rfa1"/>
</dbReference>
<evidence type="ECO:0000256" key="1">
    <source>
        <dbReference type="ARBA" id="ARBA00004123"/>
    </source>
</evidence>
<dbReference type="InterPro" id="IPR007199">
    <property type="entry name" value="Rep_factor-A_N"/>
</dbReference>
<dbReference type="Pfam" id="PF08646">
    <property type="entry name" value="Rep_fac-A_C"/>
    <property type="match status" value="1"/>
</dbReference>
<evidence type="ECO:0000256" key="4">
    <source>
        <dbReference type="ARBA" id="ARBA00022723"/>
    </source>
</evidence>
<evidence type="ECO:0000259" key="17">
    <source>
        <dbReference type="Pfam" id="PF16900"/>
    </source>
</evidence>
<gene>
    <name evidence="18" type="ORF">GOP47_0018863</name>
</gene>
<dbReference type="FunFam" id="2.40.50.140:FF:000064">
    <property type="entry name" value="Replication protein A subunit"/>
    <property type="match status" value="1"/>
</dbReference>
<evidence type="ECO:0000256" key="13">
    <source>
        <dbReference type="SAM" id="MobiDB-lite"/>
    </source>
</evidence>
<evidence type="ECO:0000256" key="6">
    <source>
        <dbReference type="ARBA" id="ARBA00022771"/>
    </source>
</evidence>
<keyword evidence="6 12" id="KW-0863">Zinc-finger</keyword>
<dbReference type="CDD" id="cd04475">
    <property type="entry name" value="RPA1_DBD_B"/>
    <property type="match status" value="1"/>
</dbReference>
<feature type="domain" description="OB" evidence="14">
    <location>
        <begin position="293"/>
        <end position="375"/>
    </location>
</feature>
<keyword evidence="5" id="KW-0227">DNA damage</keyword>
<dbReference type="OrthoDB" id="1751331at2759"/>
<evidence type="ECO:0000256" key="8">
    <source>
        <dbReference type="ARBA" id="ARBA00023125"/>
    </source>
</evidence>
<dbReference type="InterPro" id="IPR012340">
    <property type="entry name" value="NA-bd_OB-fold"/>
</dbReference>
<evidence type="ECO:0000256" key="9">
    <source>
        <dbReference type="ARBA" id="ARBA00023172"/>
    </source>
</evidence>
<evidence type="ECO:0000256" key="7">
    <source>
        <dbReference type="ARBA" id="ARBA00022833"/>
    </source>
</evidence>
<accession>A0A9D4UF92</accession>
<comment type="function">
    <text evidence="12">Component of the replication protein A complex (RPA) required for DNA recombination, repair and replication. The activity of RPA is mediated by single-stranded DNA binding and protein interactions. Probably involved in repair of double-strand DNA breaks (DSBs) induced by genotoxic stresses.</text>
</comment>
<keyword evidence="10" id="KW-0234">DNA repair</keyword>
<evidence type="ECO:0000313" key="18">
    <source>
        <dbReference type="EMBL" id="KAI5066239.1"/>
    </source>
</evidence>
<evidence type="ECO:0000256" key="2">
    <source>
        <dbReference type="ARBA" id="ARBA00005690"/>
    </source>
</evidence>
<feature type="compositionally biased region" description="Low complexity" evidence="13">
    <location>
        <begin position="171"/>
        <end position="182"/>
    </location>
</feature>
<dbReference type="Pfam" id="PF01336">
    <property type="entry name" value="tRNA_anti-codon"/>
    <property type="match status" value="1"/>
</dbReference>
<dbReference type="GO" id="GO:0005662">
    <property type="term" value="C:DNA replication factor A complex"/>
    <property type="evidence" value="ECO:0007669"/>
    <property type="project" value="TreeGrafter"/>
</dbReference>
<dbReference type="CDD" id="cd04476">
    <property type="entry name" value="RPA1_DBD_C"/>
    <property type="match status" value="1"/>
</dbReference>
<proteinExistence type="inferred from homology"/>
<keyword evidence="11 12" id="KW-0539">Nucleus</keyword>
<keyword evidence="7 12" id="KW-0862">Zinc</keyword>
<keyword evidence="8 12" id="KW-0238">DNA-binding</keyword>
<keyword evidence="3 12" id="KW-0235">DNA replication</keyword>
<dbReference type="GO" id="GO:0008270">
    <property type="term" value="F:zinc ion binding"/>
    <property type="evidence" value="ECO:0007669"/>
    <property type="project" value="UniProtKB-KW"/>
</dbReference>
<evidence type="ECO:0000259" key="14">
    <source>
        <dbReference type="Pfam" id="PF01336"/>
    </source>
</evidence>
<evidence type="ECO:0000256" key="5">
    <source>
        <dbReference type="ARBA" id="ARBA00022763"/>
    </source>
</evidence>
<dbReference type="CDD" id="cd04477">
    <property type="entry name" value="RPA1N"/>
    <property type="match status" value="1"/>
</dbReference>
<dbReference type="GO" id="GO:0007004">
    <property type="term" value="P:telomere maintenance via telomerase"/>
    <property type="evidence" value="ECO:0007669"/>
    <property type="project" value="TreeGrafter"/>
</dbReference>
<organism evidence="18 19">
    <name type="scientific">Adiantum capillus-veneris</name>
    <name type="common">Maidenhair fern</name>
    <dbReference type="NCBI Taxonomy" id="13818"/>
    <lineage>
        <taxon>Eukaryota</taxon>
        <taxon>Viridiplantae</taxon>
        <taxon>Streptophyta</taxon>
        <taxon>Embryophyta</taxon>
        <taxon>Tracheophyta</taxon>
        <taxon>Polypodiopsida</taxon>
        <taxon>Polypodiidae</taxon>
        <taxon>Polypodiales</taxon>
        <taxon>Pteridineae</taxon>
        <taxon>Pteridaceae</taxon>
        <taxon>Vittarioideae</taxon>
        <taxon>Adiantum</taxon>
    </lineage>
</organism>
<sequence>MLLRLAELLSRVAVFGGPCPHRPDHLLPSSTSAQMAMAASLTPNAILALNSGETDLQPLVQVLDVRQIGTGQSVQERYRLVLSDGNYVQQAMLATQLNEFVKSGQVQKGSIVKLVEYICNTVQSRKIIIVLSMEVVASSAEIIGDPKQPIMNAETLAAATAANQQPQRVAVQPPTVSPQPQSLGHVGSDGFKGGLAGGPHVKDSPAPYSSSMSKPNHPIGYQGPGYSSGLNAQAPGGRVAYSNGPSSTYGRPVTAPSYQPAPVFGNRGPIVKNEAPARIVPIAALNPYQGRWTIKARVTAKGELRRYNNARGEGKVFHFDLLDAEGGEIRATCFNNVADQFYEQTELGKVYMLSKGTLKPVQRAFNHLKSEWEIHLDNSSTLEPCHEEDGSIPRQLFDFKPINEIENMEANSMVDLVGVVVTINPSSTIMRKNGTETQKRTLQLRDTSGRSVEVTMWGSFCNNEGQQLQDLCDSGQFPVVAIKAGRISDFSGKSVGTISSSQILLNPNLPQCFEVKEWFERIGRNTAFQSISKEGSSGSRPEMRKTVAQIKDEGLGRSDKPDWISMKATISFIKNDAFCYTACPLTVGERQCSKKVINNGDGTWRRLGRS</sequence>
<dbReference type="GO" id="GO:0007140">
    <property type="term" value="P:male meiotic nuclear division"/>
    <property type="evidence" value="ECO:0007669"/>
    <property type="project" value="UniProtKB-ARBA"/>
</dbReference>
<comment type="similarity">
    <text evidence="2 12">Belongs to the replication factor A protein 1 family.</text>
</comment>
<keyword evidence="4 12" id="KW-0479">Metal-binding</keyword>
<dbReference type="GO" id="GO:0006289">
    <property type="term" value="P:nucleotide-excision repair"/>
    <property type="evidence" value="ECO:0007669"/>
    <property type="project" value="TreeGrafter"/>
</dbReference>
<evidence type="ECO:0000256" key="10">
    <source>
        <dbReference type="ARBA" id="ARBA00023204"/>
    </source>
</evidence>
<dbReference type="FunFam" id="2.40.50.140:FF:000117">
    <property type="entry name" value="Replication protein A subunit"/>
    <property type="match status" value="1"/>
</dbReference>
<feature type="domain" description="Replication factor A C-terminal" evidence="16">
    <location>
        <begin position="563"/>
        <end position="605"/>
    </location>
</feature>
<evidence type="ECO:0000313" key="19">
    <source>
        <dbReference type="Proteomes" id="UP000886520"/>
    </source>
</evidence>
<evidence type="ECO:0000259" key="15">
    <source>
        <dbReference type="Pfam" id="PF04057"/>
    </source>
</evidence>
<evidence type="ECO:0000256" key="12">
    <source>
        <dbReference type="RuleBase" id="RU364130"/>
    </source>
</evidence>
<reference evidence="18" key="1">
    <citation type="submission" date="2021-01" db="EMBL/GenBank/DDBJ databases">
        <title>Adiantum capillus-veneris genome.</title>
        <authorList>
            <person name="Fang Y."/>
            <person name="Liao Q."/>
        </authorList>
    </citation>
    <scope>NUCLEOTIDE SEQUENCE</scope>
    <source>
        <strain evidence="18">H3</strain>
        <tissue evidence="18">Leaf</tissue>
    </source>
</reference>
<feature type="domain" description="Replication factor-A protein 1 N-terminal" evidence="15">
    <location>
        <begin position="41"/>
        <end position="137"/>
    </location>
</feature>
<dbReference type="FunFam" id="2.40.50.140:FF:000041">
    <property type="entry name" value="Replication protein A subunit"/>
    <property type="match status" value="1"/>
</dbReference>
<dbReference type="PANTHER" id="PTHR23273">
    <property type="entry name" value="REPLICATION FACTOR A 1, RFA1"/>
    <property type="match status" value="1"/>
</dbReference>
<dbReference type="GO" id="GO:0003684">
    <property type="term" value="F:damaged DNA binding"/>
    <property type="evidence" value="ECO:0007669"/>
    <property type="project" value="TreeGrafter"/>
</dbReference>
<evidence type="ECO:0000256" key="3">
    <source>
        <dbReference type="ARBA" id="ARBA00022705"/>
    </source>
</evidence>
<dbReference type="InterPro" id="IPR004365">
    <property type="entry name" value="NA-bd_OB_tRNA"/>
</dbReference>